<protein>
    <recommendedName>
        <fullName evidence="1">N-acetyltransferase domain-containing protein</fullName>
    </recommendedName>
</protein>
<dbReference type="SUPFAM" id="SSF55729">
    <property type="entry name" value="Acyl-CoA N-acyltransferases (Nat)"/>
    <property type="match status" value="1"/>
</dbReference>
<dbReference type="InterPro" id="IPR016181">
    <property type="entry name" value="Acyl_CoA_acyltransferase"/>
</dbReference>
<dbReference type="Pfam" id="PF00583">
    <property type="entry name" value="Acetyltransf_1"/>
    <property type="match status" value="1"/>
</dbReference>
<dbReference type="PROSITE" id="PS51186">
    <property type="entry name" value="GNAT"/>
    <property type="match status" value="1"/>
</dbReference>
<name>A0AB33JZQ5_9ACTN</name>
<organism evidence="2">
    <name type="scientific">Kitasatospora sp. CMC57</name>
    <dbReference type="NCBI Taxonomy" id="3231513"/>
    <lineage>
        <taxon>Bacteria</taxon>
        <taxon>Bacillati</taxon>
        <taxon>Actinomycetota</taxon>
        <taxon>Actinomycetes</taxon>
        <taxon>Kitasatosporales</taxon>
        <taxon>Streptomycetaceae</taxon>
        <taxon>Kitasatospora</taxon>
    </lineage>
</organism>
<evidence type="ECO:0000259" key="1">
    <source>
        <dbReference type="PROSITE" id="PS51186"/>
    </source>
</evidence>
<reference evidence="2" key="1">
    <citation type="submission" date="2024-07" db="EMBL/GenBank/DDBJ databases">
        <title>Complete genome sequences of cellulolytic bacteria, Kitasatospora sp. CMC57 and Streptomyces sp. CMC78, isolated from Japanese agricultural soil.</title>
        <authorList>
            <person name="Hashimoto T."/>
            <person name="Ito M."/>
            <person name="Iwamoto M."/>
            <person name="Fukahori D."/>
            <person name="Shoda T."/>
            <person name="Sakoda M."/>
            <person name="Morohoshi T."/>
            <person name="Mitsuboshi M."/>
            <person name="Nishizawa T."/>
        </authorList>
    </citation>
    <scope>NUCLEOTIDE SEQUENCE</scope>
    <source>
        <strain evidence="2">CMC57</strain>
    </source>
</reference>
<dbReference type="InterPro" id="IPR000182">
    <property type="entry name" value="GNAT_dom"/>
</dbReference>
<proteinExistence type="predicted"/>
<feature type="domain" description="N-acetyltransferase" evidence="1">
    <location>
        <begin position="455"/>
        <end position="614"/>
    </location>
</feature>
<accession>A0AB33JZQ5</accession>
<evidence type="ECO:0000313" key="2">
    <source>
        <dbReference type="EMBL" id="BFP48076.1"/>
    </source>
</evidence>
<dbReference type="InterPro" id="IPR046238">
    <property type="entry name" value="DUF6271"/>
</dbReference>
<sequence length="614" mass="67678">MLAHWREAHHVNRSTDLRRICLTLPTNRACATTISDIGAEAAYAAEQFGVEVRLLILDSSDESTFTEHAKAVGELPVRPDVIAHHLDEAAQRDFLRRVIDRSGAADPEPLLDLMLPDAVSYGACTNRAFLIAAALGCASIHRRDSDSGYQLLDGEPVFPIHHELLSLGRSGTDAAVGVTENALDPAHGAKPVSMVGSSFIGELSVDVGEIRELDPAVYHEVVSLWAPPEWSREEVDGLVEESFVGGGTDPFTHDVSVLDVPDIWRIDMCNIGFDRELYERVPLPPATATIGSDYFLLHVVRHAPLPAVVHNRHIVNYYTPERRTGAGFLAYQLRFVKFLLSMLYFHPVYFALEAAGPALLDAEHRVHAATIAGFARQTAGADRAENVRRLDVVDRCYRRLGGKYAEFADHLAPLRDRLLDEAQADIESFALLIDAWGPLVAAARSVGLEQPDDRIRIRPLVERDWDQLVALEARAYAESGLSEGDVALRSRAAVSPATCFALEHERRFGGYLLALPYPAGRCPDLSLAETSAFASRNLHAHDFVITEELRGRGLTPHFVRQIEATARALGFERLSMVAVQRSHVLWARLGYTADHEVALPESYGTEAVYMSKAL</sequence>
<dbReference type="Gene3D" id="3.40.630.30">
    <property type="match status" value="1"/>
</dbReference>
<gene>
    <name evidence="2" type="ORF">KCMC57_44440</name>
</gene>
<dbReference type="GO" id="GO:0016747">
    <property type="term" value="F:acyltransferase activity, transferring groups other than amino-acyl groups"/>
    <property type="evidence" value="ECO:0007669"/>
    <property type="project" value="InterPro"/>
</dbReference>
<dbReference type="EMBL" id="AP035881">
    <property type="protein sequence ID" value="BFP48076.1"/>
    <property type="molecule type" value="Genomic_DNA"/>
</dbReference>
<dbReference type="Pfam" id="PF19787">
    <property type="entry name" value="DUF6271"/>
    <property type="match status" value="1"/>
</dbReference>
<dbReference type="AlphaFoldDB" id="A0AB33JZQ5"/>